<evidence type="ECO:0000313" key="1">
    <source>
        <dbReference type="EMBL" id="KAI3680914.1"/>
    </source>
</evidence>
<gene>
    <name evidence="1" type="ORF">L6452_35693</name>
</gene>
<comment type="caution">
    <text evidence="1">The sequence shown here is derived from an EMBL/GenBank/DDBJ whole genome shotgun (WGS) entry which is preliminary data.</text>
</comment>
<name>A0ACB8Y790_ARCLA</name>
<protein>
    <submittedName>
        <fullName evidence="1">Uncharacterized protein</fullName>
    </submittedName>
</protein>
<dbReference type="Proteomes" id="UP001055879">
    <property type="component" value="Linkage Group LG13"/>
</dbReference>
<sequence>MENFNGFPSYNSNPFPDLQNASGFVRIQRQDYQTPYPYKQYASPLLQPHHSSSYLGETSGMINFEPTLCLNSFPFVAPSRRPILETAHSIQSLHIPESGENKKLQAKVARANRKKAREMSANRRISTSISSSLSGPPTSSRSAMTKSTKPSSRSNRISGQDHYILYTPYNVREAEENLPALESKEGIQIEMKEVYSNREWKMQYRFWANHKGKMYLLDHCDDFVKKNMLEAGDQLKLYQDELGNLYFTIKKKEKQQENVGNNYMSETTEEEDSSLRTLLEALKHNDDTEANSLNNLYTSASSSVQGNYYS</sequence>
<keyword evidence="2" id="KW-1185">Reference proteome</keyword>
<dbReference type="EMBL" id="CM042059">
    <property type="protein sequence ID" value="KAI3680914.1"/>
    <property type="molecule type" value="Genomic_DNA"/>
</dbReference>
<evidence type="ECO:0000313" key="2">
    <source>
        <dbReference type="Proteomes" id="UP001055879"/>
    </source>
</evidence>
<proteinExistence type="predicted"/>
<reference evidence="1 2" key="2">
    <citation type="journal article" date="2022" name="Mol. Ecol. Resour.">
        <title>The genomes of chicory, endive, great burdock and yacon provide insights into Asteraceae paleo-polyploidization history and plant inulin production.</title>
        <authorList>
            <person name="Fan W."/>
            <person name="Wang S."/>
            <person name="Wang H."/>
            <person name="Wang A."/>
            <person name="Jiang F."/>
            <person name="Liu H."/>
            <person name="Zhao H."/>
            <person name="Xu D."/>
            <person name="Zhang Y."/>
        </authorList>
    </citation>
    <scope>NUCLEOTIDE SEQUENCE [LARGE SCALE GENOMIC DNA]</scope>
    <source>
        <strain evidence="2">cv. Niubang</strain>
    </source>
</reference>
<accession>A0ACB8Y790</accession>
<reference evidence="2" key="1">
    <citation type="journal article" date="2022" name="Mol. Ecol. Resour.">
        <title>The genomes of chicory, endive, great burdock and yacon provide insights into Asteraceae palaeo-polyploidization history and plant inulin production.</title>
        <authorList>
            <person name="Fan W."/>
            <person name="Wang S."/>
            <person name="Wang H."/>
            <person name="Wang A."/>
            <person name="Jiang F."/>
            <person name="Liu H."/>
            <person name="Zhao H."/>
            <person name="Xu D."/>
            <person name="Zhang Y."/>
        </authorList>
    </citation>
    <scope>NUCLEOTIDE SEQUENCE [LARGE SCALE GENOMIC DNA]</scope>
    <source>
        <strain evidence="2">cv. Niubang</strain>
    </source>
</reference>
<organism evidence="1 2">
    <name type="scientific">Arctium lappa</name>
    <name type="common">Greater burdock</name>
    <name type="synonym">Lappa major</name>
    <dbReference type="NCBI Taxonomy" id="4217"/>
    <lineage>
        <taxon>Eukaryota</taxon>
        <taxon>Viridiplantae</taxon>
        <taxon>Streptophyta</taxon>
        <taxon>Embryophyta</taxon>
        <taxon>Tracheophyta</taxon>
        <taxon>Spermatophyta</taxon>
        <taxon>Magnoliopsida</taxon>
        <taxon>eudicotyledons</taxon>
        <taxon>Gunneridae</taxon>
        <taxon>Pentapetalae</taxon>
        <taxon>asterids</taxon>
        <taxon>campanulids</taxon>
        <taxon>Asterales</taxon>
        <taxon>Asteraceae</taxon>
        <taxon>Carduoideae</taxon>
        <taxon>Cardueae</taxon>
        <taxon>Arctiinae</taxon>
        <taxon>Arctium</taxon>
    </lineage>
</organism>